<evidence type="ECO:0000313" key="1">
    <source>
        <dbReference type="EMBL" id="BBA98109.1"/>
    </source>
</evidence>
<accession>A0A7U3VNY1</accession>
<reference evidence="1 2" key="2">
    <citation type="journal article" date="2011" name="J. Antibiot.">
        <title>Furaquinocins I and J: novel polyketide isoprenoid hybrid compounds from Streptomyces reveromyceticus SN-593.</title>
        <authorList>
            <person name="Panthee S."/>
            <person name="Takahashi S."/>
            <person name="Takagi H."/>
            <person name="Nogawa T."/>
            <person name="Oowada E."/>
            <person name="Uramoto M."/>
            <person name="Osada H."/>
        </authorList>
    </citation>
    <scope>NUCLEOTIDE SEQUENCE [LARGE SCALE GENOMIC DNA]</scope>
    <source>
        <strain evidence="1 2">SN-593</strain>
    </source>
</reference>
<reference evidence="1 2" key="4">
    <citation type="journal article" date="2020" name="Sci. Rep.">
        <title>beta-carboline chemical signals induce reveromycin production through a LuxR family regulator in Streptomyces sp. SN-593.</title>
        <authorList>
            <person name="Panthee S."/>
            <person name="Kito N."/>
            <person name="Hayashi T."/>
            <person name="Shimizu T."/>
            <person name="Ishikawa J."/>
            <person name="Hamamoto H."/>
            <person name="Osada H."/>
            <person name="Takahashi S."/>
        </authorList>
    </citation>
    <scope>NUCLEOTIDE SEQUENCE [LARGE SCALE GENOMIC DNA]</scope>
    <source>
        <strain evidence="1 2">SN-593</strain>
    </source>
</reference>
<sequence>MINNLLGPARHLPVTDAVPTVTVNPVTLPAPDRGLSLELRVTAPVSGRNLPVVLLSHGGGDMLYLPSKDGLSPLTDFYAAHGFAVIQPTHLSSRLGGFGLDPTSAGHPVFWRSRVEDFTLILDNLLLIEAQAPAVAGRLDPARVAVVGHSGGAHTAAVLLGARVPDPDGGEPADLRDPRITAGVLLAPTGGGERLTAGIRARFPEFAVDFSHLTTRTLVVYGDADVNPDMFTGGADWHAEPYHRSPGADALLTLVDGRHSLGGVVGYDASSTDDADPDRLAVTQRLTWAYLRSAFDADDPAWEHNRAALREKVNALGHVQTK</sequence>
<reference evidence="1 2" key="1">
    <citation type="journal article" date="2010" name="J. Bacteriol.">
        <title>Biochemical characterization of a novel indole prenyltransferase from Streptomyces sp. SN-593.</title>
        <authorList>
            <person name="Takahashi S."/>
            <person name="Takagi H."/>
            <person name="Toyoda A."/>
            <person name="Uramoto M."/>
            <person name="Nogawa T."/>
            <person name="Ueki M."/>
            <person name="Sakaki Y."/>
            <person name="Osada H."/>
        </authorList>
    </citation>
    <scope>NUCLEOTIDE SEQUENCE [LARGE SCALE GENOMIC DNA]</scope>
    <source>
        <strain evidence="1 2">SN-593</strain>
    </source>
</reference>
<evidence type="ECO:0000313" key="2">
    <source>
        <dbReference type="Proteomes" id="UP000595703"/>
    </source>
</evidence>
<protein>
    <recommendedName>
        <fullName evidence="3">Chlorophyllase</fullName>
    </recommendedName>
</protein>
<evidence type="ECO:0008006" key="3">
    <source>
        <dbReference type="Google" id="ProtNLM"/>
    </source>
</evidence>
<name>A0A7U3VNY1_9ACTN</name>
<dbReference type="AlphaFoldDB" id="A0A7U3VNY1"/>
<keyword evidence="2" id="KW-1185">Reference proteome</keyword>
<dbReference type="InterPro" id="IPR029058">
    <property type="entry name" value="AB_hydrolase_fold"/>
</dbReference>
<dbReference type="SUPFAM" id="SSF53474">
    <property type="entry name" value="alpha/beta-Hydrolases"/>
    <property type="match status" value="1"/>
</dbReference>
<proteinExistence type="predicted"/>
<organism evidence="1 2">
    <name type="scientific">Actinacidiphila reveromycinica</name>
    <dbReference type="NCBI Taxonomy" id="659352"/>
    <lineage>
        <taxon>Bacteria</taxon>
        <taxon>Bacillati</taxon>
        <taxon>Actinomycetota</taxon>
        <taxon>Actinomycetes</taxon>
        <taxon>Kitasatosporales</taxon>
        <taxon>Streptomycetaceae</taxon>
        <taxon>Actinacidiphila</taxon>
    </lineage>
</organism>
<dbReference type="RefSeq" id="WP_202234300.1">
    <property type="nucleotide sequence ID" value="NZ_AP018365.1"/>
</dbReference>
<dbReference type="KEGG" id="arev:RVR_4168"/>
<reference evidence="1 2" key="3">
    <citation type="journal article" date="2011" name="Nat. Chem. Biol.">
        <title>Reveromycin A biosynthesis uses RevG and RevJ for stereospecific spiroacetal formation.</title>
        <authorList>
            <person name="Takahashi S."/>
            <person name="Toyoda A."/>
            <person name="Sekiyama Y."/>
            <person name="Takagi H."/>
            <person name="Nogawa T."/>
            <person name="Uramoto M."/>
            <person name="Suzuki R."/>
            <person name="Koshino H."/>
            <person name="Kumano T."/>
            <person name="Panthee S."/>
            <person name="Dairi T."/>
            <person name="Ishikawa J."/>
            <person name="Ikeda H."/>
            <person name="Sakaki Y."/>
            <person name="Osada H."/>
        </authorList>
    </citation>
    <scope>NUCLEOTIDE SEQUENCE [LARGE SCALE GENOMIC DNA]</scope>
    <source>
        <strain evidence="1 2">SN-593</strain>
    </source>
</reference>
<dbReference type="EMBL" id="AP018365">
    <property type="protein sequence ID" value="BBA98109.1"/>
    <property type="molecule type" value="Genomic_DNA"/>
</dbReference>
<gene>
    <name evidence="1" type="ORF">RVR_4168</name>
</gene>
<dbReference type="Gene3D" id="3.40.50.1820">
    <property type="entry name" value="alpha/beta hydrolase"/>
    <property type="match status" value="1"/>
</dbReference>
<dbReference type="Proteomes" id="UP000595703">
    <property type="component" value="Chromosome"/>
</dbReference>